<dbReference type="Pfam" id="PF14478">
    <property type="entry name" value="DUF4430"/>
    <property type="match status" value="1"/>
</dbReference>
<name>A0A6J4S2V2_9ACTN</name>
<evidence type="ECO:0000313" key="2">
    <source>
        <dbReference type="EMBL" id="CAA9488233.1"/>
    </source>
</evidence>
<dbReference type="InterPro" id="IPR027954">
    <property type="entry name" value="Transcobalamin-like_C"/>
</dbReference>
<dbReference type="AlphaFoldDB" id="A0A6J4S2V2"/>
<sequence>MAGRGLEGGRRSTRAAVALALALAVLSACGLGPGRERSGGAELRVTRDFGRERLYAATRDRVREGDTVLRFLQSERRVETAYGGGFVQSIDGLAGAGSSGQRDWFYFVNGLEASVGAAERRLSEGDVVQWDLRRWEAAMSVPAIVGAYPEPLLSGIEGDRLPVRIECAEDRGRACTEVERRLREAGVTASVGRFGGLGGENLLRVVVAPWPLARRVRAASALEKGPEASGVFARFGRGGRRLELLDATGRVARTAPPGTGLVAATAVEGQQRVWLVTGGDEAGVERAAASLDRATLRDRFAVAALPEGPEALPLAEGGSP</sequence>
<proteinExistence type="predicted"/>
<dbReference type="EMBL" id="CADCVV010000045">
    <property type="protein sequence ID" value="CAA9488233.1"/>
    <property type="molecule type" value="Genomic_DNA"/>
</dbReference>
<dbReference type="Gene3D" id="2.170.130.30">
    <property type="match status" value="1"/>
</dbReference>
<evidence type="ECO:0000259" key="1">
    <source>
        <dbReference type="Pfam" id="PF14478"/>
    </source>
</evidence>
<accession>A0A6J4S2V2</accession>
<organism evidence="2">
    <name type="scientific">uncultured Solirubrobacterales bacterium</name>
    <dbReference type="NCBI Taxonomy" id="768556"/>
    <lineage>
        <taxon>Bacteria</taxon>
        <taxon>Bacillati</taxon>
        <taxon>Actinomycetota</taxon>
        <taxon>Thermoleophilia</taxon>
        <taxon>Solirubrobacterales</taxon>
        <taxon>environmental samples</taxon>
    </lineage>
</organism>
<gene>
    <name evidence="2" type="ORF">AVDCRST_MAG17-616</name>
</gene>
<reference evidence="2" key="1">
    <citation type="submission" date="2020-02" db="EMBL/GenBank/DDBJ databases">
        <authorList>
            <person name="Meier V. D."/>
        </authorList>
    </citation>
    <scope>NUCLEOTIDE SEQUENCE</scope>
    <source>
        <strain evidence="2">AVDCRST_MAG17</strain>
    </source>
</reference>
<feature type="domain" description="Transcobalamin-like C-terminal" evidence="1">
    <location>
        <begin position="65"/>
        <end position="132"/>
    </location>
</feature>
<dbReference type="PROSITE" id="PS51257">
    <property type="entry name" value="PROKAR_LIPOPROTEIN"/>
    <property type="match status" value="1"/>
</dbReference>
<protein>
    <recommendedName>
        <fullName evidence="1">Transcobalamin-like C-terminal domain-containing protein</fullName>
    </recommendedName>
</protein>